<keyword evidence="2" id="KW-1185">Reference proteome</keyword>
<organism evidence="1 2">
    <name type="scientific">Tenggerimyces flavus</name>
    <dbReference type="NCBI Taxonomy" id="1708749"/>
    <lineage>
        <taxon>Bacteria</taxon>
        <taxon>Bacillati</taxon>
        <taxon>Actinomycetota</taxon>
        <taxon>Actinomycetes</taxon>
        <taxon>Propionibacteriales</taxon>
        <taxon>Nocardioidaceae</taxon>
        <taxon>Tenggerimyces</taxon>
    </lineage>
</organism>
<sequence length="270" mass="29241">MNHRIVRQRLLIDDQHDVEDVAEDLADGAIVATAFANFYVIVSRPDVETVQRINLLTGRPIRQVGSVTTSFDLIPTMFDWSQLPSGVSGHAVRALMDELFALGPFGFRGPAAEHVPAHLTLSSAGVRTVQVIAPGYACPSNVLFAHAVDVLGSDVLYVGAASRLSSNLVPWRASEVVEELHHVGEFELIEHRDEALSLAAYPHHTPGSVTLLSFHAQDGFVGGRPVLTIDRHGSLPIEHVQELAGPLGFEIRPTDLAGERLRTRAVPIPA</sequence>
<comment type="caution">
    <text evidence="1">The sequence shown here is derived from an EMBL/GenBank/DDBJ whole genome shotgun (WGS) entry which is preliminary data.</text>
</comment>
<dbReference type="RefSeq" id="WP_205114794.1">
    <property type="nucleotide sequence ID" value="NZ_JAFBCM010000001.1"/>
</dbReference>
<dbReference type="Proteomes" id="UP001595699">
    <property type="component" value="Unassembled WGS sequence"/>
</dbReference>
<protein>
    <submittedName>
        <fullName evidence="1">Uncharacterized protein</fullName>
    </submittedName>
</protein>
<evidence type="ECO:0000313" key="2">
    <source>
        <dbReference type="Proteomes" id="UP001595699"/>
    </source>
</evidence>
<evidence type="ECO:0000313" key="1">
    <source>
        <dbReference type="EMBL" id="MFC3764140.1"/>
    </source>
</evidence>
<proteinExistence type="predicted"/>
<accession>A0ABV7YJ81</accession>
<dbReference type="EMBL" id="JBHRZH010000023">
    <property type="protein sequence ID" value="MFC3764140.1"/>
    <property type="molecule type" value="Genomic_DNA"/>
</dbReference>
<name>A0ABV7YJ81_9ACTN</name>
<reference evidence="2" key="1">
    <citation type="journal article" date="2019" name="Int. J. Syst. Evol. Microbiol.">
        <title>The Global Catalogue of Microorganisms (GCM) 10K type strain sequencing project: providing services to taxonomists for standard genome sequencing and annotation.</title>
        <authorList>
            <consortium name="The Broad Institute Genomics Platform"/>
            <consortium name="The Broad Institute Genome Sequencing Center for Infectious Disease"/>
            <person name="Wu L."/>
            <person name="Ma J."/>
        </authorList>
    </citation>
    <scope>NUCLEOTIDE SEQUENCE [LARGE SCALE GENOMIC DNA]</scope>
    <source>
        <strain evidence="2">CGMCC 4.7241</strain>
    </source>
</reference>
<gene>
    <name evidence="1" type="ORF">ACFOUW_25120</name>
</gene>